<reference evidence="3 4" key="1">
    <citation type="submission" date="2018-04" db="EMBL/GenBank/DDBJ databases">
        <title>Genomic Encyclopedia of Type Strains, Phase IV (KMG-IV): sequencing the most valuable type-strain genomes for metagenomic binning, comparative biology and taxonomic classification.</title>
        <authorList>
            <person name="Goeker M."/>
        </authorList>
    </citation>
    <scope>NUCLEOTIDE SEQUENCE [LARGE SCALE GENOMIC DNA]</scope>
    <source>
        <strain evidence="3 4">DSM 28520</strain>
    </source>
</reference>
<dbReference type="Proteomes" id="UP000245462">
    <property type="component" value="Unassembled WGS sequence"/>
</dbReference>
<proteinExistence type="predicted"/>
<dbReference type="EMBL" id="QEKY01000004">
    <property type="protein sequence ID" value="PVZ12732.1"/>
    <property type="molecule type" value="Genomic_DNA"/>
</dbReference>
<keyword evidence="2" id="KW-0472">Membrane</keyword>
<name>A0A2U1FKU9_9PORP</name>
<accession>A0A2U1FKU9</accession>
<feature type="transmembrane region" description="Helical" evidence="2">
    <location>
        <begin position="6"/>
        <end position="36"/>
    </location>
</feature>
<keyword evidence="2" id="KW-0812">Transmembrane</keyword>
<evidence type="ECO:0000256" key="1">
    <source>
        <dbReference type="SAM" id="MobiDB-lite"/>
    </source>
</evidence>
<comment type="caution">
    <text evidence="3">The sequence shown here is derived from an EMBL/GenBank/DDBJ whole genome shotgun (WGS) entry which is preliminary data.</text>
</comment>
<protein>
    <submittedName>
        <fullName evidence="3">Uncharacterized protein</fullName>
    </submittedName>
</protein>
<keyword evidence="2" id="KW-1133">Transmembrane helix</keyword>
<evidence type="ECO:0000313" key="4">
    <source>
        <dbReference type="Proteomes" id="UP000245462"/>
    </source>
</evidence>
<keyword evidence="4" id="KW-1185">Reference proteome</keyword>
<evidence type="ECO:0000256" key="2">
    <source>
        <dbReference type="SAM" id="Phobius"/>
    </source>
</evidence>
<gene>
    <name evidence="3" type="ORF">C7382_10439</name>
</gene>
<feature type="region of interest" description="Disordered" evidence="1">
    <location>
        <begin position="60"/>
        <end position="87"/>
    </location>
</feature>
<organism evidence="3 4">
    <name type="scientific">Porphyromonas loveana</name>
    <dbReference type="NCBI Taxonomy" id="1884669"/>
    <lineage>
        <taxon>Bacteria</taxon>
        <taxon>Pseudomonadati</taxon>
        <taxon>Bacteroidota</taxon>
        <taxon>Bacteroidia</taxon>
        <taxon>Bacteroidales</taxon>
        <taxon>Porphyromonadaceae</taxon>
        <taxon>Porphyromonas</taxon>
    </lineage>
</organism>
<sequence>MCVVSSVCSCVCSCCCICICCCIFIIAVAVILIVFFDRCIKLKMTDLEWNKRLELEKLRSENSRKKGSTSDDKEAGPDKNKTTNEEN</sequence>
<evidence type="ECO:0000313" key="3">
    <source>
        <dbReference type="EMBL" id="PVZ12732.1"/>
    </source>
</evidence>
<dbReference type="AlphaFoldDB" id="A0A2U1FKU9"/>